<evidence type="ECO:0000313" key="3">
    <source>
        <dbReference type="EMBL" id="ROO26576.1"/>
    </source>
</evidence>
<evidence type="ECO:0000313" key="4">
    <source>
        <dbReference type="Proteomes" id="UP000285310"/>
    </source>
</evidence>
<accession>A0A423PLT0</accession>
<name>A0A423PLT0_9GAMM</name>
<dbReference type="InterPro" id="IPR029069">
    <property type="entry name" value="HotDog_dom_sf"/>
</dbReference>
<dbReference type="EMBL" id="AYKG01000034">
    <property type="protein sequence ID" value="ROO26576.1"/>
    <property type="molecule type" value="Genomic_DNA"/>
</dbReference>
<dbReference type="OrthoDB" id="9774179at2"/>
<feature type="region of interest" description="Disordered" evidence="1">
    <location>
        <begin position="159"/>
        <end position="181"/>
    </location>
</feature>
<dbReference type="PANTHER" id="PTHR43841:SF1">
    <property type="entry name" value="3-HYDROXYACYL-THIOESTER DEHYDRATASE X"/>
    <property type="match status" value="1"/>
</dbReference>
<sequence length="295" mass="31690">MAGDKTLAFDRLPSVAPYYLRAATTLSGGLDAGQTIPRIEARISNLSIRAEHLARYRKVCGFARSQMLPITYPHVLAFPLHMAVLTHKAFPLKLLGLVHVRNRITQHRALGVDEALDLVISVDGHREAAKGIEFDLVTEAFAADGEPVWQASGTMLSRQKTSVSGDNKKKHSGPPTLDFTPDAQNAWSIPGDIGRQYAGAAGDYNPIHLSPYSAKLFGFKRAIAHGMWTKARAAAALTDQIGEGAATIDVAFKKPVFLPAKAVFCQGPLDGDRAFALTDESGDVHHLTGSLATGD</sequence>
<dbReference type="Gene3D" id="3.10.129.10">
    <property type="entry name" value="Hotdog Thioesterase"/>
    <property type="match status" value="1"/>
</dbReference>
<dbReference type="InParanoid" id="A0A423PLT0"/>
<organism evidence="3 4">
    <name type="scientific">Salinisphaera japonica YTM-1</name>
    <dbReference type="NCBI Taxonomy" id="1209778"/>
    <lineage>
        <taxon>Bacteria</taxon>
        <taxon>Pseudomonadati</taxon>
        <taxon>Pseudomonadota</taxon>
        <taxon>Gammaproteobacteria</taxon>
        <taxon>Salinisphaerales</taxon>
        <taxon>Salinisphaeraceae</taxon>
        <taxon>Salinisphaera</taxon>
    </lineage>
</organism>
<protein>
    <submittedName>
        <fullName evidence="3">Dehydratase</fullName>
    </submittedName>
</protein>
<dbReference type="SUPFAM" id="SSF54637">
    <property type="entry name" value="Thioesterase/thiol ester dehydrase-isomerase"/>
    <property type="match status" value="2"/>
</dbReference>
<feature type="domain" description="MaoC-like" evidence="2">
    <location>
        <begin position="194"/>
        <end position="261"/>
    </location>
</feature>
<gene>
    <name evidence="3" type="ORF">SAJA_10920</name>
</gene>
<reference evidence="3 4" key="1">
    <citation type="submission" date="2013-10" db="EMBL/GenBank/DDBJ databases">
        <title>Salinisphaera japonica YTM-1 Genome Sequencing.</title>
        <authorList>
            <person name="Lai Q."/>
            <person name="Li C."/>
            <person name="Shao Z."/>
        </authorList>
    </citation>
    <scope>NUCLEOTIDE SEQUENCE [LARGE SCALE GENOMIC DNA]</scope>
    <source>
        <strain evidence="3 4">YTM-1</strain>
    </source>
</reference>
<evidence type="ECO:0000259" key="2">
    <source>
        <dbReference type="Pfam" id="PF01575"/>
    </source>
</evidence>
<dbReference type="RefSeq" id="WP_123658667.1">
    <property type="nucleotide sequence ID" value="NZ_AYKG01000034.1"/>
</dbReference>
<comment type="caution">
    <text evidence="3">The sequence shown here is derived from an EMBL/GenBank/DDBJ whole genome shotgun (WGS) entry which is preliminary data.</text>
</comment>
<dbReference type="AlphaFoldDB" id="A0A423PLT0"/>
<dbReference type="Pfam" id="PF01575">
    <property type="entry name" value="MaoC_dehydratas"/>
    <property type="match status" value="1"/>
</dbReference>
<keyword evidence="4" id="KW-1185">Reference proteome</keyword>
<proteinExistence type="predicted"/>
<dbReference type="Proteomes" id="UP000285310">
    <property type="component" value="Unassembled WGS sequence"/>
</dbReference>
<dbReference type="PANTHER" id="PTHR43841">
    <property type="entry name" value="3-HYDROXYACYL-THIOESTER DEHYDRATASE HTDX-RELATED"/>
    <property type="match status" value="1"/>
</dbReference>
<evidence type="ECO:0000256" key="1">
    <source>
        <dbReference type="SAM" id="MobiDB-lite"/>
    </source>
</evidence>
<dbReference type="InterPro" id="IPR002539">
    <property type="entry name" value="MaoC-like_dom"/>
</dbReference>